<evidence type="ECO:0000313" key="1">
    <source>
        <dbReference type="EMBL" id="MTJ41900.1"/>
    </source>
</evidence>
<keyword evidence="1" id="KW-0489">Methyltransferase</keyword>
<dbReference type="EMBL" id="VILF01000001">
    <property type="protein sequence ID" value="MTJ41900.1"/>
    <property type="molecule type" value="Genomic_DNA"/>
</dbReference>
<dbReference type="Proteomes" id="UP001517388">
    <property type="component" value="Unassembled WGS sequence"/>
</dbReference>
<proteinExistence type="predicted"/>
<keyword evidence="1" id="KW-0808">Transferase</keyword>
<reference evidence="2" key="1">
    <citation type="journal article" date="2020" name="Toxins">
        <title>Phylogenomic Analysis of Secondary Metabolism in the Toxic Cyanobacterial Genera Anabaena, Dolichospermum and Aphanizomenon.</title>
        <authorList>
            <person name="Oesterholm J."/>
            <person name="Popin R.V."/>
            <person name="Fewer D.P."/>
            <person name="Sivonen K."/>
        </authorList>
    </citation>
    <scope>NUCLEOTIDE SEQUENCE [LARGE SCALE GENOMIC DNA]</scope>
    <source>
        <strain evidence="2">UHCC 0037</strain>
    </source>
</reference>
<sequence>MLFISYAQNFEDVLLNRVFKDKLEGFYIDVGAFHPTSDSVTKAFYDRGWTGINIEPMQLYYKLLRQERPKDINLNIALSDSEGILNLFEVVGRPGNSTLNKEIAYKIAQENDLEVYQHTISVKTLASICEQYVNQEIDFLKIDVEGLEEQVILGADWEKFRPTILVIESTIPNTNIRREDHIFDFLNKKGYQKVFFDGINDYYITEESNSLAKYFSFPVNILDQYIDHRLLSNQYANLDNNEYSSESSNDTKIKIALEVSILGLGTRFSWARTGIYRVTENLLKGLLKSPLCEVYLCTSLPEVFYPCQVYINKNALGKKLYFVSELENKNIDIYHSTHDNPLPNFPVRIVTLYDLIPLIVPGYANATRIEKTIKEIDKHDFVSCISQFTKQDLVNYKQEFDNSQVLVTYLAADKERFYPCNQQELLTKTKQKYQIPNQPYILTLSNLEPRKNIAHVIRCFVKLIKNTNIDDLNLVLIGTKVRGYKEILTEIDNAEGLKHRIIVTGYVPDEDLAPLYSGALAFAYLSIYEGFGLPPLEALQCGTPVITSNTSSLPEVVGDAGIMLDPHDETGLCNAIFKLYSEPEYRENLAQKSLKQAQKFSWERYIQDTIKIYELAAEKAKTLPHRNILIDGVFFQIRKSGISRVWQSLLEAWSKTDFSDYILVLDRDGTAPQITGIRYLNVAGYNYNDTDGDKKMLQELCDKEGVEVFISSYYTTPLNTPSVFLAYDMIPELIGLDLDIPMWREKHTAIEQASAYVAISENTARDLVRYFTDISLDSVVIANTGVDDKFFNLASIEEISEFKSEYKIQKPYFLLIGSSNDEYKNILLFFQAFAQLENKHEFDIVCTGTKDLSHIDFQTYTKDSQVHLLELEDEELAIAYSGAIALVYPSKYEGFGLPIIEAMSCGCPVITCPNASILEAAGEAAIYVNDDDIEGMANALSEIQKLSVRRPLIAAGFKQIKQFSWQKMADTVRSVLLNTTLLRLDLRKINHLIFPNWSQAEELIASELKEVIKSVAINAESIETTLLIDTTGIDIENAKAFLSSVKMNLLLHENLDASKQLKISLIGKFNKLQWQTLIPHITSIIHLENENNQAITNYNEIVEQTNQCNLVSTQNSINLEHDSINTLVLTKCIYDVTEKYKLSNSNLAQLDSFSFVTEELSNLRKEIAEYLMGIDVNQLEKLYTSTIGEAHQMLVSSSIQYESLLDIDNNFLTEILANQHSDSLEAIRNLLVLMLYYRPYELPLNYDLNIIPHWLLQGYLQYALQKALCFQKIGEPDNYYEYITSLVNNIYENITRYPNSDFWISVGNYFTSLANFGSLYFTDKNLKDIYAKRADIMQLVISQQFEDPLEYDFSERSLERNKIRLGIISLHFNPQTEIFATLPVYKNLNRDLFEVILFTLNTNNHRLERYCFGHADKVIEIPRELDKQIERIREADLDILFVGTNLTFVTHPITILALHRLARIQILDANSPVSTGMRHIDYYISSKLSEPEYNAQDQYTETLIKLDCPPQCFDFATEAQTLHTELISRSDLAINENTIVYISGANYNKIIPELEETWAKILANVPNSVLLLYPFNPNWSSFYPKITFWKRIVKTFAKYGLDEDRLIILESAPNRGDVEQRLKMADIYLDAYPYSGMTSLLDPLQAGLPTVVRQGESSRSKKGASLLRELKISDLVANSEESYIQLAVALGKNPKLRQQKSDEIKAAMANNPSFLDSRSYSTKMGNLFQELFRNYLLQNLEQTIQFREINLIIFPDWTKPEDELGFELQQVIQSLATHPENEKINLIIHKGNITAEDAEIFLSSVAMNLLMEDLDISDTISISLLDKLGYLQWQSLLPFVHGRIVLDNEDKQAVEEAPVAPVTHLKTYQLIDSLIKEIPTKQSIRELPKHGRSNTEELNNNDLNLVLPAIQSLLQLSKNGQPNINELNLVLRDMKSIRLNIKNLGYQLARDLAASNLTIDENSTFQPTNLKSKPTT</sequence>
<name>A0ACC7S0C8_DOLFA</name>
<protein>
    <submittedName>
        <fullName evidence="1">FkbM family methyltransferase</fullName>
    </submittedName>
</protein>
<comment type="caution">
    <text evidence="1">The sequence shown here is derived from an EMBL/GenBank/DDBJ whole genome shotgun (WGS) entry which is preliminary data.</text>
</comment>
<organism evidence="1 2">
    <name type="scientific">Dolichospermum flos-aquae UHCC 0037</name>
    <dbReference type="NCBI Taxonomy" id="2590026"/>
    <lineage>
        <taxon>Bacteria</taxon>
        <taxon>Bacillati</taxon>
        <taxon>Cyanobacteriota</taxon>
        <taxon>Cyanophyceae</taxon>
        <taxon>Nostocales</taxon>
        <taxon>Aphanizomenonaceae</taxon>
        <taxon>Dolichospermum</taxon>
    </lineage>
</organism>
<accession>A0ACC7S0C8</accession>
<evidence type="ECO:0000313" key="2">
    <source>
        <dbReference type="Proteomes" id="UP001517388"/>
    </source>
</evidence>
<gene>
    <name evidence="1" type="ORF">FJR39_01080</name>
</gene>
<keyword evidence="2" id="KW-1185">Reference proteome</keyword>